<dbReference type="SMART" id="SM00347">
    <property type="entry name" value="HTH_MARR"/>
    <property type="match status" value="1"/>
</dbReference>
<evidence type="ECO:0000313" key="4">
    <source>
        <dbReference type="EMBL" id="MFD1671519.1"/>
    </source>
</evidence>
<dbReference type="InterPro" id="IPR000792">
    <property type="entry name" value="Tscrpt_reg_LuxR_C"/>
</dbReference>
<dbReference type="Pfam" id="PF01047">
    <property type="entry name" value="MarR"/>
    <property type="match status" value="1"/>
</dbReference>
<dbReference type="SMART" id="SM00529">
    <property type="entry name" value="HTH_DTXR"/>
    <property type="match status" value="1"/>
</dbReference>
<dbReference type="PROSITE" id="PS00622">
    <property type="entry name" value="HTH_LUXR_1"/>
    <property type="match status" value="1"/>
</dbReference>
<dbReference type="EMBL" id="JBHTOP010000011">
    <property type="protein sequence ID" value="MFD1671519.1"/>
    <property type="molecule type" value="Genomic_DNA"/>
</dbReference>
<proteinExistence type="predicted"/>
<dbReference type="Gene3D" id="1.10.10.10">
    <property type="entry name" value="Winged helix-like DNA-binding domain superfamily/Winged helix DNA-binding domain"/>
    <property type="match status" value="1"/>
</dbReference>
<protein>
    <submittedName>
        <fullName evidence="4">MarR family winged helix-turn-helix transcriptional regulator</fullName>
    </submittedName>
</protein>
<dbReference type="InterPro" id="IPR036390">
    <property type="entry name" value="WH_DNA-bd_sf"/>
</dbReference>
<dbReference type="InterPro" id="IPR000835">
    <property type="entry name" value="HTH_MarR-typ"/>
</dbReference>
<keyword evidence="5" id="KW-1185">Reference proteome</keyword>
<dbReference type="RefSeq" id="WP_125715744.1">
    <property type="nucleotide sequence ID" value="NZ_JBHTOP010000011.1"/>
</dbReference>
<organism evidence="4 5">
    <name type="scientific">Agrilactobacillus yilanensis</name>
    <dbReference type="NCBI Taxonomy" id="2485997"/>
    <lineage>
        <taxon>Bacteria</taxon>
        <taxon>Bacillati</taxon>
        <taxon>Bacillota</taxon>
        <taxon>Bacilli</taxon>
        <taxon>Lactobacillales</taxon>
        <taxon>Lactobacillaceae</taxon>
        <taxon>Agrilactobacillus</taxon>
    </lineage>
</organism>
<dbReference type="InterPro" id="IPR022689">
    <property type="entry name" value="Iron_dep_repressor"/>
</dbReference>
<reference evidence="5" key="1">
    <citation type="journal article" date="2019" name="Int. J. Syst. Evol. Microbiol.">
        <title>The Global Catalogue of Microorganisms (GCM) 10K type strain sequencing project: providing services to taxonomists for standard genome sequencing and annotation.</title>
        <authorList>
            <consortium name="The Broad Institute Genomics Platform"/>
            <consortium name="The Broad Institute Genome Sequencing Center for Infectious Disease"/>
            <person name="Wu L."/>
            <person name="Ma J."/>
        </authorList>
    </citation>
    <scope>NUCLEOTIDE SEQUENCE [LARGE SCALE GENOMIC DNA]</scope>
    <source>
        <strain evidence="5">CCM 8896</strain>
    </source>
</reference>
<dbReference type="InterPro" id="IPR039422">
    <property type="entry name" value="MarR/SlyA-like"/>
</dbReference>
<dbReference type="InterPro" id="IPR011991">
    <property type="entry name" value="ArsR-like_HTH"/>
</dbReference>
<feature type="domain" description="HTH marR-type" evidence="3">
    <location>
        <begin position="1"/>
        <end position="145"/>
    </location>
</feature>
<dbReference type="PANTHER" id="PTHR33164">
    <property type="entry name" value="TRANSCRIPTIONAL REGULATOR, MARR FAMILY"/>
    <property type="match status" value="1"/>
</dbReference>
<evidence type="ECO:0000313" key="5">
    <source>
        <dbReference type="Proteomes" id="UP001597267"/>
    </source>
</evidence>
<dbReference type="CDD" id="cd00090">
    <property type="entry name" value="HTH_ARSR"/>
    <property type="match status" value="1"/>
</dbReference>
<dbReference type="Proteomes" id="UP001597267">
    <property type="component" value="Unassembled WGS sequence"/>
</dbReference>
<name>A0ABW4J565_9LACO</name>
<sequence>MTETSRDLLNSFGKLFQNRGFFLAVSQHGNFMGKRSPNGGRGPMRLIQLFKQSPDGLTNAEISQLLDIRPSSVSAMITRLEDKGIVERVPSDVDKRAMIIRLTDEGKNRLNHQSEKVDDLADQLFSGLTDEEQVELEKLIKKLDQSAADLDWQAFMGHHGHHGMGMGYGYGHGHGQRHEGSGCGERPDWPKDFGGWDRF</sequence>
<dbReference type="InterPro" id="IPR036388">
    <property type="entry name" value="WH-like_DNA-bd_sf"/>
</dbReference>
<gene>
    <name evidence="4" type="ORF">ACFQ5M_05375</name>
</gene>
<evidence type="ECO:0000256" key="2">
    <source>
        <dbReference type="SAM" id="MobiDB-lite"/>
    </source>
</evidence>
<dbReference type="PROSITE" id="PS50995">
    <property type="entry name" value="HTH_MARR_2"/>
    <property type="match status" value="1"/>
</dbReference>
<dbReference type="SUPFAM" id="SSF46785">
    <property type="entry name" value="Winged helix' DNA-binding domain"/>
    <property type="match status" value="1"/>
</dbReference>
<evidence type="ECO:0000256" key="1">
    <source>
        <dbReference type="ARBA" id="ARBA00023125"/>
    </source>
</evidence>
<evidence type="ECO:0000259" key="3">
    <source>
        <dbReference type="PROSITE" id="PS50995"/>
    </source>
</evidence>
<accession>A0ABW4J565</accession>
<comment type="caution">
    <text evidence="4">The sequence shown here is derived from an EMBL/GenBank/DDBJ whole genome shotgun (WGS) entry which is preliminary data.</text>
</comment>
<feature type="region of interest" description="Disordered" evidence="2">
    <location>
        <begin position="179"/>
        <end position="199"/>
    </location>
</feature>
<dbReference type="PRINTS" id="PR00598">
    <property type="entry name" value="HTHMARR"/>
</dbReference>
<dbReference type="PANTHER" id="PTHR33164:SF43">
    <property type="entry name" value="HTH-TYPE TRANSCRIPTIONAL REPRESSOR YETL"/>
    <property type="match status" value="1"/>
</dbReference>
<keyword evidence="1" id="KW-0238">DNA-binding</keyword>